<sequence>MADNKGGLSKTKIPKLDETNYLHWSMCMKAHLRHKGLIKYIMEVPASSMELPLKLSTGNTPKLWTSS</sequence>
<gene>
    <name evidence="2" type="ORF">VP01_1476g7</name>
</gene>
<dbReference type="VEuPathDB" id="FungiDB:VP01_1476g7"/>
<keyword evidence="3" id="KW-1185">Reference proteome</keyword>
<dbReference type="AlphaFoldDB" id="A0A0L6VJS5"/>
<organism evidence="2 3">
    <name type="scientific">Puccinia sorghi</name>
    <dbReference type="NCBI Taxonomy" id="27349"/>
    <lineage>
        <taxon>Eukaryota</taxon>
        <taxon>Fungi</taxon>
        <taxon>Dikarya</taxon>
        <taxon>Basidiomycota</taxon>
        <taxon>Pucciniomycotina</taxon>
        <taxon>Pucciniomycetes</taxon>
        <taxon>Pucciniales</taxon>
        <taxon>Pucciniaceae</taxon>
        <taxon>Puccinia</taxon>
    </lineage>
</organism>
<evidence type="ECO:0000313" key="2">
    <source>
        <dbReference type="EMBL" id="KNZ60959.1"/>
    </source>
</evidence>
<feature type="domain" description="DUF4219" evidence="1">
    <location>
        <begin position="16"/>
        <end position="37"/>
    </location>
</feature>
<dbReference type="Pfam" id="PF13961">
    <property type="entry name" value="DUF4219"/>
    <property type="match status" value="1"/>
</dbReference>
<dbReference type="InterPro" id="IPR025314">
    <property type="entry name" value="DUF4219"/>
</dbReference>
<name>A0A0L6VJS5_9BASI</name>
<reference evidence="2 3" key="1">
    <citation type="submission" date="2015-08" db="EMBL/GenBank/DDBJ databases">
        <title>Next Generation Sequencing and Analysis of the Genome of Puccinia sorghi L Schw, the Causal Agent of Maize Common Rust.</title>
        <authorList>
            <person name="Rochi L."/>
            <person name="Burguener G."/>
            <person name="Darino M."/>
            <person name="Turjanski A."/>
            <person name="Kreff E."/>
            <person name="Dieguez M.J."/>
            <person name="Sacco F."/>
        </authorList>
    </citation>
    <scope>NUCLEOTIDE SEQUENCE [LARGE SCALE GENOMIC DNA]</scope>
    <source>
        <strain evidence="2 3">RO10H11247</strain>
    </source>
</reference>
<accession>A0A0L6VJS5</accession>
<evidence type="ECO:0000313" key="3">
    <source>
        <dbReference type="Proteomes" id="UP000037035"/>
    </source>
</evidence>
<protein>
    <recommendedName>
        <fullName evidence="1">DUF4219 domain-containing protein</fullName>
    </recommendedName>
</protein>
<evidence type="ECO:0000259" key="1">
    <source>
        <dbReference type="Pfam" id="PF13961"/>
    </source>
</evidence>
<dbReference type="EMBL" id="LAVV01005297">
    <property type="protein sequence ID" value="KNZ60959.1"/>
    <property type="molecule type" value="Genomic_DNA"/>
</dbReference>
<dbReference type="Proteomes" id="UP000037035">
    <property type="component" value="Unassembled WGS sequence"/>
</dbReference>
<dbReference type="OrthoDB" id="2516436at2759"/>
<proteinExistence type="predicted"/>
<comment type="caution">
    <text evidence="2">The sequence shown here is derived from an EMBL/GenBank/DDBJ whole genome shotgun (WGS) entry which is preliminary data.</text>
</comment>